<reference evidence="2" key="1">
    <citation type="journal article" date="2017" name="Nat. Ecol. Evol.">
        <title>Genome expansion and lineage-specific genetic innovations in the forest pathogenic fungi Armillaria.</title>
        <authorList>
            <person name="Sipos G."/>
            <person name="Prasanna A.N."/>
            <person name="Walter M.C."/>
            <person name="O'Connor E."/>
            <person name="Balint B."/>
            <person name="Krizsan K."/>
            <person name="Kiss B."/>
            <person name="Hess J."/>
            <person name="Varga T."/>
            <person name="Slot J."/>
            <person name="Riley R."/>
            <person name="Boka B."/>
            <person name="Rigling D."/>
            <person name="Barry K."/>
            <person name="Lee J."/>
            <person name="Mihaltcheva S."/>
            <person name="LaButti K."/>
            <person name="Lipzen A."/>
            <person name="Waldron R."/>
            <person name="Moloney N.M."/>
            <person name="Sperisen C."/>
            <person name="Kredics L."/>
            <person name="Vagvoelgyi C."/>
            <person name="Patrignani A."/>
            <person name="Fitzpatrick D."/>
            <person name="Nagy I."/>
            <person name="Doyle S."/>
            <person name="Anderson J.B."/>
            <person name="Grigoriev I.V."/>
            <person name="Gueldener U."/>
            <person name="Muensterkoetter M."/>
            <person name="Nagy L.G."/>
        </authorList>
    </citation>
    <scope>NUCLEOTIDE SEQUENCE [LARGE SCALE GENOMIC DNA]</scope>
    <source>
        <strain evidence="2">Ar21-2</strain>
    </source>
</reference>
<keyword evidence="2" id="KW-1185">Reference proteome</keyword>
<gene>
    <name evidence="1" type="ORF">ARMGADRAFT_77500</name>
</gene>
<dbReference type="InParanoid" id="A0A2H3CGF3"/>
<sequence>MSYVCSATHSLSLAYHPSKPGLNAKWMITFASRKKASIGVPTLLCNLRWALPVIVFQPTCFAAPKK</sequence>
<name>A0A2H3CGF3_ARMGA</name>
<dbReference type="EMBL" id="KZ293745">
    <property type="protein sequence ID" value="PBK80414.1"/>
    <property type="molecule type" value="Genomic_DNA"/>
</dbReference>
<evidence type="ECO:0000313" key="1">
    <source>
        <dbReference type="EMBL" id="PBK80414.1"/>
    </source>
</evidence>
<dbReference type="Proteomes" id="UP000217790">
    <property type="component" value="Unassembled WGS sequence"/>
</dbReference>
<accession>A0A2H3CGF3</accession>
<protein>
    <submittedName>
        <fullName evidence="1">Uncharacterized protein</fullName>
    </submittedName>
</protein>
<evidence type="ECO:0000313" key="2">
    <source>
        <dbReference type="Proteomes" id="UP000217790"/>
    </source>
</evidence>
<organism evidence="1 2">
    <name type="scientific">Armillaria gallica</name>
    <name type="common">Bulbous honey fungus</name>
    <name type="synonym">Armillaria bulbosa</name>
    <dbReference type="NCBI Taxonomy" id="47427"/>
    <lineage>
        <taxon>Eukaryota</taxon>
        <taxon>Fungi</taxon>
        <taxon>Dikarya</taxon>
        <taxon>Basidiomycota</taxon>
        <taxon>Agaricomycotina</taxon>
        <taxon>Agaricomycetes</taxon>
        <taxon>Agaricomycetidae</taxon>
        <taxon>Agaricales</taxon>
        <taxon>Marasmiineae</taxon>
        <taxon>Physalacriaceae</taxon>
        <taxon>Armillaria</taxon>
    </lineage>
</organism>
<dbReference type="AlphaFoldDB" id="A0A2H3CGF3"/>
<proteinExistence type="predicted"/>